<proteinExistence type="predicted"/>
<name>A0A8H5EVQ9_9AGAR</name>
<evidence type="ECO:0000313" key="2">
    <source>
        <dbReference type="EMBL" id="KAF5313783.1"/>
    </source>
</evidence>
<keyword evidence="3" id="KW-1185">Reference proteome</keyword>
<comment type="caution">
    <text evidence="2">The sequence shown here is derived from an EMBL/GenBank/DDBJ whole genome shotgun (WGS) entry which is preliminary data.</text>
</comment>
<reference evidence="2 3" key="1">
    <citation type="journal article" date="2020" name="ISME J.">
        <title>Uncovering the hidden diversity of litter-decomposition mechanisms in mushroom-forming fungi.</title>
        <authorList>
            <person name="Floudas D."/>
            <person name="Bentzer J."/>
            <person name="Ahren D."/>
            <person name="Johansson T."/>
            <person name="Persson P."/>
            <person name="Tunlid A."/>
        </authorList>
    </citation>
    <scope>NUCLEOTIDE SEQUENCE [LARGE SCALE GENOMIC DNA]</scope>
    <source>
        <strain evidence="2 3">CBS 101986</strain>
    </source>
</reference>
<dbReference type="InterPro" id="IPR011011">
    <property type="entry name" value="Znf_FYVE_PHD"/>
</dbReference>
<gene>
    <name evidence="2" type="ORF">D9619_013724</name>
</gene>
<dbReference type="InterPro" id="IPR013083">
    <property type="entry name" value="Znf_RING/FYVE/PHD"/>
</dbReference>
<dbReference type="AlphaFoldDB" id="A0A8H5EVQ9"/>
<dbReference type="Proteomes" id="UP000567179">
    <property type="component" value="Unassembled WGS sequence"/>
</dbReference>
<dbReference type="OrthoDB" id="2624269at2759"/>
<accession>A0A8H5EVQ9</accession>
<dbReference type="SUPFAM" id="SSF57903">
    <property type="entry name" value="FYVE/PHD zinc finger"/>
    <property type="match status" value="1"/>
</dbReference>
<organism evidence="2 3">
    <name type="scientific">Psilocybe cf. subviscida</name>
    <dbReference type="NCBI Taxonomy" id="2480587"/>
    <lineage>
        <taxon>Eukaryota</taxon>
        <taxon>Fungi</taxon>
        <taxon>Dikarya</taxon>
        <taxon>Basidiomycota</taxon>
        <taxon>Agaricomycotina</taxon>
        <taxon>Agaricomycetes</taxon>
        <taxon>Agaricomycetidae</taxon>
        <taxon>Agaricales</taxon>
        <taxon>Agaricineae</taxon>
        <taxon>Strophariaceae</taxon>
        <taxon>Psilocybe</taxon>
    </lineage>
</organism>
<sequence>MREFIKHIALYFFPELKRKDNDHETHGRIAPPDSKGDMVPIYNEIGDAIIGYRRVEKSDTATVKPMAAVVPSIKIPNKITKEAEQKIAVHAPIEKAEQNAALVEAFNPVTAPWDGWPNGTFDRDFTWAEVEESKDIMEHWAHQVRGGFRGGSEHAETWEEGRESARECLGVIQCDNDDCEIIVRPMTTSKRIAKQLEATCRCGSELYQVHCHVRSELHKWSGGIHLQYGVNRAKHLHEQPTHILHATRSEERRFEAIVRAHPNVKALGLQVGVPGIDGPGESVTDISDIYMNSSRVAKERTKIVKGEGGATGDYFFKQLEKFHQEYPGLITDSNMDGGSVVISFQSPFMRSQLVRKERLPNPVNGMVNDAAHGWWKERNSLLMISSVYCDDLNRWLPGMISYMNGATIEHYTRHFFTFFQSVIQEAEESDVALNDALFVGVMDLSESERGGFLNAWMLIWTIFRDDPLGRTEEELYAAARLKRLWNQSSPDGKQVYEYDDMGNNACPMLLADATPETHFYGRDIDCTGDWKVSYAFYYLSGGSTTQESFYSTCLAAVSSQCMLKFTTTSLSTQPMILYADQELKQMPKSHRHWERDPYKVDTAEYLQRGAPSAPYRRVKVTPESEDSESVTESPPTKPQPLPDSPKTSPEPSRAVNSNAPEPTLETPVEVNCRCGMNSDENSGDGNEMGIVIQCDKCLDWMHAACQQGRADVQGKEKFVCGKCNMLLGKRRNAKRHTGLGKQPSERLRVGNAALVKDGIFWYPVRLIERLGPKTPPKKKQPMVNTQWRVKWWRGCRFNEDSNYAPDTMSIVPQAVITDCLWGNRTARRQIRLGKWDHACEAPTIEDILADPSSIPYAEDVDNALKPHAKLLYQLLVNPEQVDKQHVPAINWVEATRNTVRITKANAPMGWVETSKRNLSTAIFVNVGGLSVDERAQIANWIEVNICKSDRRIREHWLTKLPHAHANTLYIAHRSRAAGRQDVGDTTLLQESWKVLLTADEAGEGHADVDRESVVSLEEDMFEHSKRSGIAGNQQWGLDAGDHQDCWGCIVGFHRVGLPVTEKRRTTSLR</sequence>
<evidence type="ECO:0000256" key="1">
    <source>
        <dbReference type="SAM" id="MobiDB-lite"/>
    </source>
</evidence>
<evidence type="ECO:0008006" key="4">
    <source>
        <dbReference type="Google" id="ProtNLM"/>
    </source>
</evidence>
<evidence type="ECO:0000313" key="3">
    <source>
        <dbReference type="Proteomes" id="UP000567179"/>
    </source>
</evidence>
<dbReference type="EMBL" id="JAACJJ010000047">
    <property type="protein sequence ID" value="KAF5313783.1"/>
    <property type="molecule type" value="Genomic_DNA"/>
</dbReference>
<protein>
    <recommendedName>
        <fullName evidence="4">Zinc finger PHD-type domain-containing protein</fullName>
    </recommendedName>
</protein>
<feature type="compositionally biased region" description="Polar residues" evidence="1">
    <location>
        <begin position="645"/>
        <end position="660"/>
    </location>
</feature>
<dbReference type="Gene3D" id="3.30.40.10">
    <property type="entry name" value="Zinc/RING finger domain, C3HC4 (zinc finger)"/>
    <property type="match status" value="1"/>
</dbReference>
<feature type="region of interest" description="Disordered" evidence="1">
    <location>
        <begin position="611"/>
        <end position="665"/>
    </location>
</feature>